<accession>A0AAD9P731</accession>
<keyword evidence="7" id="KW-1185">Reference proteome</keyword>
<proteinExistence type="predicted"/>
<reference evidence="6" key="1">
    <citation type="journal article" date="2023" name="Mol. Biol. Evol.">
        <title>Third-Generation Sequencing Reveals the Adaptive Role of the Epigenome in Three Deep-Sea Polychaetes.</title>
        <authorList>
            <person name="Perez M."/>
            <person name="Aroh O."/>
            <person name="Sun Y."/>
            <person name="Lan Y."/>
            <person name="Juniper S.K."/>
            <person name="Young C.R."/>
            <person name="Angers B."/>
            <person name="Qian P.Y."/>
        </authorList>
    </citation>
    <scope>NUCLEOTIDE SEQUENCE</scope>
    <source>
        <strain evidence="6">R07B-5</strain>
    </source>
</reference>
<dbReference type="Proteomes" id="UP001209878">
    <property type="component" value="Unassembled WGS sequence"/>
</dbReference>
<comment type="caution">
    <text evidence="6">The sequence shown here is derived from an EMBL/GenBank/DDBJ whole genome shotgun (WGS) entry which is preliminary data.</text>
</comment>
<dbReference type="PANTHER" id="PTHR11040:SF140">
    <property type="entry name" value="ZRT (ZRT), IRT- (IRT-) LIKE PROTEIN TRANSPORTER"/>
    <property type="match status" value="1"/>
</dbReference>
<evidence type="ECO:0000313" key="7">
    <source>
        <dbReference type="Proteomes" id="UP001209878"/>
    </source>
</evidence>
<dbReference type="GO" id="GO:0005385">
    <property type="term" value="F:zinc ion transmembrane transporter activity"/>
    <property type="evidence" value="ECO:0007669"/>
    <property type="project" value="TreeGrafter"/>
</dbReference>
<dbReference type="Pfam" id="PF02535">
    <property type="entry name" value="Zip"/>
    <property type="match status" value="1"/>
</dbReference>
<organism evidence="6 7">
    <name type="scientific">Ridgeia piscesae</name>
    <name type="common">Tubeworm</name>
    <dbReference type="NCBI Taxonomy" id="27915"/>
    <lineage>
        <taxon>Eukaryota</taxon>
        <taxon>Metazoa</taxon>
        <taxon>Spiralia</taxon>
        <taxon>Lophotrochozoa</taxon>
        <taxon>Annelida</taxon>
        <taxon>Polychaeta</taxon>
        <taxon>Sedentaria</taxon>
        <taxon>Canalipalpata</taxon>
        <taxon>Sabellida</taxon>
        <taxon>Siboglinidae</taxon>
        <taxon>Ridgeia</taxon>
    </lineage>
</organism>
<evidence type="ECO:0000256" key="1">
    <source>
        <dbReference type="ARBA" id="ARBA00004141"/>
    </source>
</evidence>
<keyword evidence="3 5" id="KW-1133">Transmembrane helix</keyword>
<keyword evidence="2 5" id="KW-0812">Transmembrane</keyword>
<evidence type="ECO:0000256" key="4">
    <source>
        <dbReference type="ARBA" id="ARBA00023136"/>
    </source>
</evidence>
<protein>
    <recommendedName>
        <fullName evidence="8">Zinc/iron permease</fullName>
    </recommendedName>
</protein>
<dbReference type="AlphaFoldDB" id="A0AAD9P731"/>
<evidence type="ECO:0000256" key="3">
    <source>
        <dbReference type="ARBA" id="ARBA00022989"/>
    </source>
</evidence>
<evidence type="ECO:0000256" key="2">
    <source>
        <dbReference type="ARBA" id="ARBA00022692"/>
    </source>
</evidence>
<sequence>MALSLDSVFEGMAVGLKTTTPGVWSLMVAIVAHEIVISFGLGLQLVKHHPRRRVIIIGLVYALMTPLGGTMGAVVMESQGRSPAMDTANGLLQGITAGIFIYVTFFEILNDEFSHGVTSARLAMTVLGFVAMATLKGLSNDDVLLPTEGIVLNGNWTTLVG</sequence>
<dbReference type="PANTHER" id="PTHR11040">
    <property type="entry name" value="ZINC/IRON TRANSPORTER"/>
    <property type="match status" value="1"/>
</dbReference>
<name>A0AAD9P731_RIDPI</name>
<feature type="transmembrane region" description="Helical" evidence="5">
    <location>
        <begin position="22"/>
        <end position="42"/>
    </location>
</feature>
<evidence type="ECO:0000256" key="5">
    <source>
        <dbReference type="SAM" id="Phobius"/>
    </source>
</evidence>
<feature type="transmembrane region" description="Helical" evidence="5">
    <location>
        <begin position="121"/>
        <end position="139"/>
    </location>
</feature>
<feature type="transmembrane region" description="Helical" evidence="5">
    <location>
        <begin position="88"/>
        <end position="109"/>
    </location>
</feature>
<dbReference type="EMBL" id="JAODUO010000108">
    <property type="protein sequence ID" value="KAK2189376.1"/>
    <property type="molecule type" value="Genomic_DNA"/>
</dbReference>
<dbReference type="InterPro" id="IPR003689">
    <property type="entry name" value="ZIP"/>
</dbReference>
<gene>
    <name evidence="6" type="ORF">NP493_108g04029</name>
</gene>
<keyword evidence="4 5" id="KW-0472">Membrane</keyword>
<evidence type="ECO:0008006" key="8">
    <source>
        <dbReference type="Google" id="ProtNLM"/>
    </source>
</evidence>
<dbReference type="GO" id="GO:0005886">
    <property type="term" value="C:plasma membrane"/>
    <property type="evidence" value="ECO:0007669"/>
    <property type="project" value="TreeGrafter"/>
</dbReference>
<feature type="transmembrane region" description="Helical" evidence="5">
    <location>
        <begin position="54"/>
        <end position="76"/>
    </location>
</feature>
<comment type="subcellular location">
    <subcellularLocation>
        <location evidence="1">Membrane</location>
        <topology evidence="1">Multi-pass membrane protein</topology>
    </subcellularLocation>
</comment>
<evidence type="ECO:0000313" key="6">
    <source>
        <dbReference type="EMBL" id="KAK2189376.1"/>
    </source>
</evidence>